<dbReference type="InterPro" id="IPR012923">
    <property type="entry name" value="Csm3"/>
</dbReference>
<organism evidence="9 10">
    <name type="scientific">Ectocarpus siliculosus</name>
    <name type="common">Brown alga</name>
    <name type="synonym">Conferva siliculosa</name>
    <dbReference type="NCBI Taxonomy" id="2880"/>
    <lineage>
        <taxon>Eukaryota</taxon>
        <taxon>Sar</taxon>
        <taxon>Stramenopiles</taxon>
        <taxon>Ochrophyta</taxon>
        <taxon>PX clade</taxon>
        <taxon>Phaeophyceae</taxon>
        <taxon>Ectocarpales</taxon>
        <taxon>Ectocarpaceae</taxon>
        <taxon>Ectocarpus</taxon>
    </lineage>
</organism>
<evidence type="ECO:0000313" key="9">
    <source>
        <dbReference type="EMBL" id="CBJ29350.1"/>
    </source>
</evidence>
<keyword evidence="4 6" id="KW-0539">Nucleus</keyword>
<dbReference type="Pfam" id="PF07962">
    <property type="entry name" value="Swi3"/>
    <property type="match status" value="1"/>
</dbReference>
<evidence type="ECO:0000256" key="4">
    <source>
        <dbReference type="ARBA" id="ARBA00023242"/>
    </source>
</evidence>
<comment type="subcellular location">
    <subcellularLocation>
        <location evidence="1 6">Nucleus</location>
    </subcellularLocation>
</comment>
<feature type="compositionally biased region" description="Low complexity" evidence="7">
    <location>
        <begin position="392"/>
        <end position="405"/>
    </location>
</feature>
<dbReference type="InterPro" id="IPR040038">
    <property type="entry name" value="TIPIN/Csm3/Swi3"/>
</dbReference>
<feature type="region of interest" description="Disordered" evidence="7">
    <location>
        <begin position="373"/>
        <end position="475"/>
    </location>
</feature>
<name>D7FKE8_ECTSI</name>
<dbReference type="InParanoid" id="D7FKE8"/>
<dbReference type="GO" id="GO:0006974">
    <property type="term" value="P:DNA damage response"/>
    <property type="evidence" value="ECO:0007669"/>
    <property type="project" value="UniProtKB-KW"/>
</dbReference>
<evidence type="ECO:0000256" key="2">
    <source>
        <dbReference type="ARBA" id="ARBA00006075"/>
    </source>
</evidence>
<dbReference type="EMBL" id="FN648026">
    <property type="protein sequence ID" value="CBJ29350.1"/>
    <property type="molecule type" value="Genomic_DNA"/>
</dbReference>
<feature type="region of interest" description="Disordered" evidence="7">
    <location>
        <begin position="265"/>
        <end position="345"/>
    </location>
</feature>
<feature type="compositionally biased region" description="Basic and acidic residues" evidence="7">
    <location>
        <begin position="1"/>
        <end position="10"/>
    </location>
</feature>
<dbReference type="GO" id="GO:0031298">
    <property type="term" value="C:replication fork protection complex"/>
    <property type="evidence" value="ECO:0007669"/>
    <property type="project" value="TreeGrafter"/>
</dbReference>
<reference evidence="9 10" key="1">
    <citation type="journal article" date="2010" name="Nature">
        <title>The Ectocarpus genome and the independent evolution of multicellularity in brown algae.</title>
        <authorList>
            <person name="Cock J.M."/>
            <person name="Sterck L."/>
            <person name="Rouze P."/>
            <person name="Scornet D."/>
            <person name="Allen A.E."/>
            <person name="Amoutzias G."/>
            <person name="Anthouard V."/>
            <person name="Artiguenave F."/>
            <person name="Aury J.M."/>
            <person name="Badger J.H."/>
            <person name="Beszteri B."/>
            <person name="Billiau K."/>
            <person name="Bonnet E."/>
            <person name="Bothwell J.H."/>
            <person name="Bowler C."/>
            <person name="Boyen C."/>
            <person name="Brownlee C."/>
            <person name="Carrano C.J."/>
            <person name="Charrier B."/>
            <person name="Cho G.Y."/>
            <person name="Coelho S.M."/>
            <person name="Collen J."/>
            <person name="Corre E."/>
            <person name="Da Silva C."/>
            <person name="Delage L."/>
            <person name="Delaroque N."/>
            <person name="Dittami S.M."/>
            <person name="Doulbeau S."/>
            <person name="Elias M."/>
            <person name="Farnham G."/>
            <person name="Gachon C.M."/>
            <person name="Gschloessl B."/>
            <person name="Heesch S."/>
            <person name="Jabbari K."/>
            <person name="Jubin C."/>
            <person name="Kawai H."/>
            <person name="Kimura K."/>
            <person name="Kloareg B."/>
            <person name="Kupper F.C."/>
            <person name="Lang D."/>
            <person name="Le Bail A."/>
            <person name="Leblanc C."/>
            <person name="Lerouge P."/>
            <person name="Lohr M."/>
            <person name="Lopez P.J."/>
            <person name="Martens C."/>
            <person name="Maumus F."/>
            <person name="Michel G."/>
            <person name="Miranda-Saavedra D."/>
            <person name="Morales J."/>
            <person name="Moreau H."/>
            <person name="Motomura T."/>
            <person name="Nagasato C."/>
            <person name="Napoli C.A."/>
            <person name="Nelson D.R."/>
            <person name="Nyvall-Collen P."/>
            <person name="Peters A.F."/>
            <person name="Pommier C."/>
            <person name="Potin P."/>
            <person name="Poulain J."/>
            <person name="Quesneville H."/>
            <person name="Read B."/>
            <person name="Rensing S.A."/>
            <person name="Ritter A."/>
            <person name="Rousvoal S."/>
            <person name="Samanta M."/>
            <person name="Samson G."/>
            <person name="Schroeder D.C."/>
            <person name="Segurens B."/>
            <person name="Strittmatter M."/>
            <person name="Tonon T."/>
            <person name="Tregear J.W."/>
            <person name="Valentin K."/>
            <person name="von Dassow P."/>
            <person name="Yamagishi T."/>
            <person name="Van de Peer Y."/>
            <person name="Wincker P."/>
        </authorList>
    </citation>
    <scope>NUCLEOTIDE SEQUENCE [LARGE SCALE GENOMIC DNA]</scope>
    <source>
        <strain evidence="10">Ec32 / CCAP1310/4</strain>
    </source>
</reference>
<dbReference type="PANTHER" id="PTHR13220">
    <property type="entry name" value="TIMELESS INTERACTING-RELATED"/>
    <property type="match status" value="1"/>
</dbReference>
<accession>D7FKE8</accession>
<dbReference type="EMBL" id="FN649751">
    <property type="protein sequence ID" value="CBJ29350.1"/>
    <property type="molecule type" value="Genomic_DNA"/>
</dbReference>
<feature type="compositionally biased region" description="Gly residues" evidence="7">
    <location>
        <begin position="448"/>
        <end position="457"/>
    </location>
</feature>
<dbReference type="OMA" id="ENELWND"/>
<keyword evidence="10" id="KW-1185">Reference proteome</keyword>
<dbReference type="OrthoDB" id="437078at2759"/>
<evidence type="ECO:0000256" key="6">
    <source>
        <dbReference type="RuleBase" id="RU366049"/>
    </source>
</evidence>
<evidence type="ECO:0000259" key="8">
    <source>
        <dbReference type="Pfam" id="PF07962"/>
    </source>
</evidence>
<evidence type="ECO:0000313" key="10">
    <source>
        <dbReference type="Proteomes" id="UP000002630"/>
    </source>
</evidence>
<dbReference type="eggNOG" id="KOG3004">
    <property type="taxonomic scope" value="Eukaryota"/>
</dbReference>
<dbReference type="GO" id="GO:0003677">
    <property type="term" value="F:DNA binding"/>
    <property type="evidence" value="ECO:0007669"/>
    <property type="project" value="TreeGrafter"/>
</dbReference>
<keyword evidence="3 6" id="KW-0227">DNA damage</keyword>
<feature type="compositionally biased region" description="Basic and acidic residues" evidence="7">
    <location>
        <begin position="175"/>
        <end position="188"/>
    </location>
</feature>
<proteinExistence type="inferred from homology"/>
<sequence length="525" mass="53514">MSESEEERRPRPIGVADGSDEDSGMERTDAAGANNGSEPGRDSTGVAAPEEATTAKKVSNRPPAFSENHLVKEKGLWQIYKDFPQKCQYKGRGREAEFLRGLMVAYKEWGYQLYPGVAFEDLACRTEKLGGRARTRSLLRELRDTERDRVLEAKYGREAVDDVHAQEAARLAAKESKTAAAEGDRVEEREDEELAGSRYAMEVDGDGGDEGKSDRQVAAEGSAATMSDQVRQRIEANRRLALDRLRLKKQEAAAAAALVAEKENDGGAAAVPAANDGSREVEDPEEDLMDVDGGGGPGDSFDDDEAALADMEAEEMAARPVAAEASRGKNTVAEPGPAAVVTSPPSTLAVERGARAAGAGCAGSVDEASAKCAVAAARSGEPGTTAGEESGGELPPASEPSAPAPGVGGGRERDGANDEAASLGTTAAASAAGADGITGGAKLDDAVLGGGDGGGGAPEPVAANGDEEGASFSSPAKCRAAAAAAASGLPLSPLGSLFAGTDVSAEGGLAVAREPLGGLFSDENV</sequence>
<evidence type="ECO:0000256" key="7">
    <source>
        <dbReference type="SAM" id="MobiDB-lite"/>
    </source>
</evidence>
<feature type="region of interest" description="Disordered" evidence="7">
    <location>
        <begin position="175"/>
        <end position="229"/>
    </location>
</feature>
<feature type="region of interest" description="Disordered" evidence="7">
    <location>
        <begin position="1"/>
        <end position="65"/>
    </location>
</feature>
<feature type="compositionally biased region" description="Low complexity" evidence="7">
    <location>
        <begin position="420"/>
        <end position="435"/>
    </location>
</feature>
<dbReference type="GO" id="GO:0043111">
    <property type="term" value="P:replication fork arrest"/>
    <property type="evidence" value="ECO:0007669"/>
    <property type="project" value="TreeGrafter"/>
</dbReference>
<protein>
    <recommendedName>
        <fullName evidence="8">Chromosome segregation in meiosis protein 3 domain-containing protein</fullName>
    </recommendedName>
</protein>
<gene>
    <name evidence="9" type="ORF">Esi_0144_0002</name>
</gene>
<dbReference type="Proteomes" id="UP000002630">
    <property type="component" value="Linkage Group LG26"/>
</dbReference>
<comment type="similarity">
    <text evidence="2 6">Belongs to the CSM3 family.</text>
</comment>
<feature type="compositionally biased region" description="Acidic residues" evidence="7">
    <location>
        <begin position="300"/>
        <end position="315"/>
    </location>
</feature>
<evidence type="ECO:0000256" key="3">
    <source>
        <dbReference type="ARBA" id="ARBA00022763"/>
    </source>
</evidence>
<dbReference type="GO" id="GO:0000076">
    <property type="term" value="P:DNA replication checkpoint signaling"/>
    <property type="evidence" value="ECO:0007669"/>
    <property type="project" value="UniProtKB-UniRule"/>
</dbReference>
<evidence type="ECO:0000256" key="1">
    <source>
        <dbReference type="ARBA" id="ARBA00004123"/>
    </source>
</evidence>
<comment type="function">
    <text evidence="6">Plays an important role in the control of DNA replication and the maintenance of replication fork stability.</text>
</comment>
<dbReference type="STRING" id="2880.D7FKE8"/>
<dbReference type="PANTHER" id="PTHR13220:SF11">
    <property type="entry name" value="TIMELESS-INTERACTING PROTEIN"/>
    <property type="match status" value="1"/>
</dbReference>
<dbReference type="GO" id="GO:0031297">
    <property type="term" value="P:replication fork processing"/>
    <property type="evidence" value="ECO:0007669"/>
    <property type="project" value="UniProtKB-UniRule"/>
</dbReference>
<keyword evidence="5 6" id="KW-0131">Cell cycle</keyword>
<evidence type="ECO:0000256" key="5">
    <source>
        <dbReference type="ARBA" id="ARBA00023306"/>
    </source>
</evidence>
<feature type="domain" description="Chromosome segregation in meiosis protein 3" evidence="8">
    <location>
        <begin position="66"/>
        <end position="146"/>
    </location>
</feature>
<dbReference type="AlphaFoldDB" id="D7FKE8"/>